<evidence type="ECO:0000313" key="6">
    <source>
        <dbReference type="EMBL" id="KAH0450535.1"/>
    </source>
</evidence>
<evidence type="ECO:0000256" key="2">
    <source>
        <dbReference type="ARBA" id="ARBA00023015"/>
    </source>
</evidence>
<feature type="domain" description="BHLH" evidence="5">
    <location>
        <begin position="62"/>
        <end position="134"/>
    </location>
</feature>
<evidence type="ECO:0000256" key="1">
    <source>
        <dbReference type="ARBA" id="ARBA00005510"/>
    </source>
</evidence>
<dbReference type="PROSITE" id="PS50888">
    <property type="entry name" value="BHLH"/>
    <property type="match status" value="1"/>
</dbReference>
<dbReference type="InterPro" id="IPR036638">
    <property type="entry name" value="HLH_DNA-bd_sf"/>
</dbReference>
<evidence type="ECO:0000256" key="3">
    <source>
        <dbReference type="ARBA" id="ARBA00023125"/>
    </source>
</evidence>
<comment type="similarity">
    <text evidence="1">Belongs to the bHLH protein family.</text>
</comment>
<evidence type="ECO:0000259" key="5">
    <source>
        <dbReference type="PROSITE" id="PS50888"/>
    </source>
</evidence>
<dbReference type="AlphaFoldDB" id="A0AAV7G307"/>
<name>A0AAV7G307_DENCH</name>
<dbReference type="Gene3D" id="4.10.280.10">
    <property type="entry name" value="Helix-loop-helix DNA-binding domain"/>
    <property type="match status" value="1"/>
</dbReference>
<organism evidence="6 7">
    <name type="scientific">Dendrobium chrysotoxum</name>
    <name type="common">Orchid</name>
    <dbReference type="NCBI Taxonomy" id="161865"/>
    <lineage>
        <taxon>Eukaryota</taxon>
        <taxon>Viridiplantae</taxon>
        <taxon>Streptophyta</taxon>
        <taxon>Embryophyta</taxon>
        <taxon>Tracheophyta</taxon>
        <taxon>Spermatophyta</taxon>
        <taxon>Magnoliopsida</taxon>
        <taxon>Liliopsida</taxon>
        <taxon>Asparagales</taxon>
        <taxon>Orchidaceae</taxon>
        <taxon>Epidendroideae</taxon>
        <taxon>Malaxideae</taxon>
        <taxon>Dendrobiinae</taxon>
        <taxon>Dendrobium</taxon>
    </lineage>
</organism>
<keyword evidence="7" id="KW-1185">Reference proteome</keyword>
<dbReference type="PANTHER" id="PTHR45844:SF9">
    <property type="entry name" value="OS09G0463900 PROTEIN"/>
    <property type="match status" value="1"/>
</dbReference>
<comment type="caution">
    <text evidence="6">The sequence shown here is derived from an EMBL/GenBank/DDBJ whole genome shotgun (WGS) entry which is preliminary data.</text>
</comment>
<keyword evidence="4" id="KW-0804">Transcription</keyword>
<keyword evidence="3" id="KW-0238">DNA-binding</keyword>
<proteinExistence type="inferred from homology"/>
<evidence type="ECO:0000256" key="4">
    <source>
        <dbReference type="ARBA" id="ARBA00023163"/>
    </source>
</evidence>
<dbReference type="GO" id="GO:0003700">
    <property type="term" value="F:DNA-binding transcription factor activity"/>
    <property type="evidence" value="ECO:0007669"/>
    <property type="project" value="InterPro"/>
</dbReference>
<dbReference type="EMBL" id="JAGFBR010000018">
    <property type="protein sequence ID" value="KAH0450535.1"/>
    <property type="molecule type" value="Genomic_DNA"/>
</dbReference>
<dbReference type="GO" id="GO:0046983">
    <property type="term" value="F:protein dimerization activity"/>
    <property type="evidence" value="ECO:0007669"/>
    <property type="project" value="InterPro"/>
</dbReference>
<protein>
    <recommendedName>
        <fullName evidence="5">BHLH domain-containing protein</fullName>
    </recommendedName>
</protein>
<reference evidence="6 7" key="1">
    <citation type="journal article" date="2021" name="Hortic Res">
        <title>Chromosome-scale assembly of the Dendrobium chrysotoxum genome enhances the understanding of orchid evolution.</title>
        <authorList>
            <person name="Zhang Y."/>
            <person name="Zhang G.Q."/>
            <person name="Zhang D."/>
            <person name="Liu X.D."/>
            <person name="Xu X.Y."/>
            <person name="Sun W.H."/>
            <person name="Yu X."/>
            <person name="Zhu X."/>
            <person name="Wang Z.W."/>
            <person name="Zhao X."/>
            <person name="Zhong W.Y."/>
            <person name="Chen H."/>
            <person name="Yin W.L."/>
            <person name="Huang T."/>
            <person name="Niu S.C."/>
            <person name="Liu Z.J."/>
        </authorList>
    </citation>
    <scope>NUCLEOTIDE SEQUENCE [LARGE SCALE GENOMIC DNA]</scope>
    <source>
        <strain evidence="6">Lindl</strain>
    </source>
</reference>
<evidence type="ECO:0000313" key="7">
    <source>
        <dbReference type="Proteomes" id="UP000775213"/>
    </source>
</evidence>
<dbReference type="SUPFAM" id="SSF47459">
    <property type="entry name" value="HLH, helix-loop-helix DNA-binding domain"/>
    <property type="match status" value="1"/>
</dbReference>
<gene>
    <name evidence="6" type="ORF">IEQ34_021227</name>
</gene>
<accession>A0AAV7G307</accession>
<dbReference type="InterPro" id="IPR011598">
    <property type="entry name" value="bHLH_dom"/>
</dbReference>
<dbReference type="CDD" id="cd04873">
    <property type="entry name" value="ACT_UUR-ACR-like"/>
    <property type="match status" value="1"/>
</dbReference>
<dbReference type="Pfam" id="PF00010">
    <property type="entry name" value="HLH"/>
    <property type="match status" value="1"/>
</dbReference>
<dbReference type="Proteomes" id="UP000775213">
    <property type="component" value="Unassembled WGS sequence"/>
</dbReference>
<dbReference type="PANTHER" id="PTHR45844">
    <property type="entry name" value="TRANSCRIPTION FACTOR BHLH30"/>
    <property type="match status" value="1"/>
</dbReference>
<dbReference type="SMART" id="SM00353">
    <property type="entry name" value="HLH"/>
    <property type="match status" value="1"/>
</dbReference>
<keyword evidence="2" id="KW-0805">Transcription regulation</keyword>
<sequence length="272" mass="29803">MDSVPLGDFRAFGRFLDGGMFGDGSSSVASLILDEESGELVRAPVKLGKKGGGGAGDVRSAMALKSHSEAERRRRERINGHLMTLRRMTPCTDKRSNLLVQSFKMISKDRLTPYIIQLDKAGLLAEVINHIKNLKSDAIEISKFCTIPSDTDELRVEVDGEGANNNSFSVKASFCCDDRPELLADLKHTLESLQLKTISAEISSLGGRVKFVFVMTGEGVNNDLERHLFTTSIHQALKSVLDRANCTDFLPNACFSGKRRRISPFESSSSSS</sequence>
<dbReference type="InterPro" id="IPR045847">
    <property type="entry name" value="AIG1-like"/>
</dbReference>
<dbReference type="GO" id="GO:0003677">
    <property type="term" value="F:DNA binding"/>
    <property type="evidence" value="ECO:0007669"/>
    <property type="project" value="UniProtKB-KW"/>
</dbReference>